<protein>
    <submittedName>
        <fullName evidence="2">Uncharacterized protein</fullName>
    </submittedName>
</protein>
<evidence type="ECO:0000313" key="2">
    <source>
        <dbReference type="EMBL" id="MEQ2191342.1"/>
    </source>
</evidence>
<comment type="caution">
    <text evidence="2">The sequence shown here is derived from an EMBL/GenBank/DDBJ whole genome shotgun (WGS) entry which is preliminary data.</text>
</comment>
<reference evidence="2 3" key="1">
    <citation type="submission" date="2021-06" db="EMBL/GenBank/DDBJ databases">
        <authorList>
            <person name="Palmer J.M."/>
        </authorList>
    </citation>
    <scope>NUCLEOTIDE SEQUENCE [LARGE SCALE GENOMIC DNA]</scope>
    <source>
        <strain evidence="2 3">XC_2019</strain>
        <tissue evidence="2">Muscle</tissue>
    </source>
</reference>
<accession>A0ABV0Q6B5</accession>
<dbReference type="Proteomes" id="UP001434883">
    <property type="component" value="Unassembled WGS sequence"/>
</dbReference>
<feature type="compositionally biased region" description="Basic and acidic residues" evidence="1">
    <location>
        <begin position="85"/>
        <end position="94"/>
    </location>
</feature>
<evidence type="ECO:0000256" key="1">
    <source>
        <dbReference type="SAM" id="MobiDB-lite"/>
    </source>
</evidence>
<sequence length="136" mass="14182">MAANTRPSVERRNNALGSRQQACISLRYSSDRGTEEGVGARPRLKKALPVADTSPSGSSSCSCLKATHDLPHRAVTGLTNCTLRKNEPVSKAGEDYASSSSLNLDTDAARHKTSSSTDKSGMGGEESPAVGSEASE</sequence>
<dbReference type="EMBL" id="JAHRIN010000682">
    <property type="protein sequence ID" value="MEQ2191342.1"/>
    <property type="molecule type" value="Genomic_DNA"/>
</dbReference>
<keyword evidence="3" id="KW-1185">Reference proteome</keyword>
<gene>
    <name evidence="2" type="ORF">XENOCAPTIV_026924</name>
</gene>
<evidence type="ECO:0000313" key="3">
    <source>
        <dbReference type="Proteomes" id="UP001434883"/>
    </source>
</evidence>
<proteinExistence type="predicted"/>
<name>A0ABV0Q6B5_9TELE</name>
<feature type="region of interest" description="Disordered" evidence="1">
    <location>
        <begin position="85"/>
        <end position="136"/>
    </location>
</feature>
<organism evidence="2 3">
    <name type="scientific">Xenoophorus captivus</name>
    <dbReference type="NCBI Taxonomy" id="1517983"/>
    <lineage>
        <taxon>Eukaryota</taxon>
        <taxon>Metazoa</taxon>
        <taxon>Chordata</taxon>
        <taxon>Craniata</taxon>
        <taxon>Vertebrata</taxon>
        <taxon>Euteleostomi</taxon>
        <taxon>Actinopterygii</taxon>
        <taxon>Neopterygii</taxon>
        <taxon>Teleostei</taxon>
        <taxon>Neoteleostei</taxon>
        <taxon>Acanthomorphata</taxon>
        <taxon>Ovalentaria</taxon>
        <taxon>Atherinomorphae</taxon>
        <taxon>Cyprinodontiformes</taxon>
        <taxon>Goodeidae</taxon>
        <taxon>Xenoophorus</taxon>
    </lineage>
</organism>
<feature type="region of interest" description="Disordered" evidence="1">
    <location>
        <begin position="27"/>
        <end position="61"/>
    </location>
</feature>